<keyword evidence="2" id="KW-1185">Reference proteome</keyword>
<organism evidence="1 2">
    <name type="scientific">Penicillium rubens (strain ATCC 28089 / DSM 1075 / NRRL 1951 / Wisconsin 54-1255)</name>
    <name type="common">Penicillium chrysogenum</name>
    <dbReference type="NCBI Taxonomy" id="500485"/>
    <lineage>
        <taxon>Eukaryota</taxon>
        <taxon>Fungi</taxon>
        <taxon>Dikarya</taxon>
        <taxon>Ascomycota</taxon>
        <taxon>Pezizomycotina</taxon>
        <taxon>Eurotiomycetes</taxon>
        <taxon>Eurotiomycetidae</taxon>
        <taxon>Eurotiales</taxon>
        <taxon>Aspergillaceae</taxon>
        <taxon>Penicillium</taxon>
        <taxon>Penicillium chrysogenum species complex</taxon>
    </lineage>
</organism>
<proteinExistence type="predicted"/>
<dbReference type="EMBL" id="AM920437">
    <property type="protein sequence ID" value="CAP98593.1"/>
    <property type="molecule type" value="Genomic_DNA"/>
</dbReference>
<dbReference type="HOGENOM" id="CLU_2121860_0_0_1"/>
<accession>B6HSR9</accession>
<dbReference type="AlphaFoldDB" id="B6HSR9"/>
<gene>
    <name evidence="1" type="ORF">Pc22g13050</name>
    <name evidence="1" type="ORF">PCH_Pc22g13050</name>
</gene>
<sequence>MFFISGKTVSIAVINARSLLVRIVIPTSYESSFLSRIKAKPRWNVDLVVAKPTISSKGRPYRYYPSEVLLITLKGAYGRLGKAYALARSSYRLMLVRVYGYRSGSRLLDAKGLS</sequence>
<dbReference type="Proteomes" id="UP000000724">
    <property type="component" value="Contig Pc00c22"/>
</dbReference>
<name>B6HSR9_PENRW</name>
<protein>
    <submittedName>
        <fullName evidence="1">Uncharacterized protein</fullName>
    </submittedName>
</protein>
<evidence type="ECO:0000313" key="2">
    <source>
        <dbReference type="Proteomes" id="UP000000724"/>
    </source>
</evidence>
<reference evidence="1 2" key="1">
    <citation type="journal article" date="2008" name="Nat. Biotechnol.">
        <title>Genome sequencing and analysis of the filamentous fungus Penicillium chrysogenum.</title>
        <authorList>
            <person name="van den Berg M.A."/>
            <person name="Albang R."/>
            <person name="Albermann K."/>
            <person name="Badger J.H."/>
            <person name="Daran J.-M."/>
            <person name="Driessen A.J.M."/>
            <person name="Garcia-Estrada C."/>
            <person name="Fedorova N.D."/>
            <person name="Harris D.M."/>
            <person name="Heijne W.H.M."/>
            <person name="Joardar V.S."/>
            <person name="Kiel J.A.K.W."/>
            <person name="Kovalchuk A."/>
            <person name="Martin J.F."/>
            <person name="Nierman W.C."/>
            <person name="Nijland J.G."/>
            <person name="Pronk J.T."/>
            <person name="Roubos J.A."/>
            <person name="van der Klei I.J."/>
            <person name="van Peij N.N.M.E."/>
            <person name="Veenhuis M."/>
            <person name="von Doehren H."/>
            <person name="Wagner C."/>
            <person name="Wortman J.R."/>
            <person name="Bovenberg R.A.L."/>
        </authorList>
    </citation>
    <scope>NUCLEOTIDE SEQUENCE [LARGE SCALE GENOMIC DNA]</scope>
    <source>
        <strain evidence="2">ATCC 28089 / DSM 1075 / NRRL 1951 / Wisconsin 54-1255</strain>
    </source>
</reference>
<evidence type="ECO:0000313" key="1">
    <source>
        <dbReference type="EMBL" id="CAP98593.1"/>
    </source>
</evidence>
<dbReference type="VEuPathDB" id="FungiDB:PCH_Pc22g13050"/>